<dbReference type="GO" id="GO:0033969">
    <property type="term" value="F:gamma-glutamyl-gamma-aminobutyrate hydrolase activity"/>
    <property type="evidence" value="ECO:0007669"/>
    <property type="project" value="TreeGrafter"/>
</dbReference>
<dbReference type="KEGG" id="ldn:H9L06_06910"/>
<dbReference type="InterPro" id="IPR044668">
    <property type="entry name" value="PuuD-like"/>
</dbReference>
<evidence type="ECO:0000313" key="1">
    <source>
        <dbReference type="EMBL" id="QNN62044.1"/>
    </source>
</evidence>
<dbReference type="PANTHER" id="PTHR43235:SF1">
    <property type="entry name" value="GLUTAMINE AMIDOTRANSFERASE PB2B2.05-RELATED"/>
    <property type="match status" value="1"/>
</dbReference>
<proteinExistence type="predicted"/>
<dbReference type="InterPro" id="IPR029062">
    <property type="entry name" value="Class_I_gatase-like"/>
</dbReference>
<dbReference type="RefSeq" id="WP_187554515.1">
    <property type="nucleotide sequence ID" value="NZ_CP060716.1"/>
</dbReference>
<sequence>MVVSIDPEQFRPSADENPNGPIIPMVVSLGFPGMGKGAATIQEETTRLAFDAIRAAGGRPRLVEYTTDTELKPAAEVFDGADGIVFLGGADVDPDAYGYTGELPDNLYGIDRRADDYCIDLFREAAARDVTTLAICRGSQLFNVAFGGTLFPDIENWPLHKGDGNPLFINEEVMLEPGSKIAEIMGSEVISVRNGHHQAVDEVAPELRVTARAHDGIVEGTEHRTATWMIGVQWHPEEPGADLDDRRKIFQGFVDEVVARTGDNSGNDDN</sequence>
<dbReference type="Pfam" id="PF07722">
    <property type="entry name" value="Peptidase_C26"/>
    <property type="match status" value="1"/>
</dbReference>
<protein>
    <submittedName>
        <fullName evidence="1">Gamma-glutamyl-gamma-aminobutyrate hydrolase family protein</fullName>
    </submittedName>
</protein>
<name>A0A7G9S2G9_9MICO</name>
<dbReference type="SUPFAM" id="SSF52317">
    <property type="entry name" value="Class I glutamine amidotransferase-like"/>
    <property type="match status" value="1"/>
</dbReference>
<dbReference type="EMBL" id="CP060716">
    <property type="protein sequence ID" value="QNN62044.1"/>
    <property type="molecule type" value="Genomic_DNA"/>
</dbReference>
<reference evidence="1 2" key="1">
    <citation type="submission" date="2020-08" db="EMBL/GenBank/DDBJ databases">
        <title>Genome sequence of Leucobacter denitrificans KACC 14055T.</title>
        <authorList>
            <person name="Hyun D.-W."/>
            <person name="Bae J.-W."/>
        </authorList>
    </citation>
    <scope>NUCLEOTIDE SEQUENCE [LARGE SCALE GENOMIC DNA]</scope>
    <source>
        <strain evidence="1 2">KACC 14055</strain>
    </source>
</reference>
<organism evidence="1 2">
    <name type="scientific">Leucobacter denitrificans</name>
    <dbReference type="NCBI Taxonomy" id="683042"/>
    <lineage>
        <taxon>Bacteria</taxon>
        <taxon>Bacillati</taxon>
        <taxon>Actinomycetota</taxon>
        <taxon>Actinomycetes</taxon>
        <taxon>Micrococcales</taxon>
        <taxon>Microbacteriaceae</taxon>
        <taxon>Leucobacter</taxon>
    </lineage>
</organism>
<keyword evidence="1" id="KW-0378">Hydrolase</keyword>
<evidence type="ECO:0000313" key="2">
    <source>
        <dbReference type="Proteomes" id="UP000515934"/>
    </source>
</evidence>
<dbReference type="Gene3D" id="3.40.50.880">
    <property type="match status" value="1"/>
</dbReference>
<dbReference type="AlphaFoldDB" id="A0A7G9S2G9"/>
<dbReference type="PROSITE" id="PS51273">
    <property type="entry name" value="GATASE_TYPE_1"/>
    <property type="match status" value="1"/>
</dbReference>
<dbReference type="GO" id="GO:0006598">
    <property type="term" value="P:polyamine catabolic process"/>
    <property type="evidence" value="ECO:0007669"/>
    <property type="project" value="TreeGrafter"/>
</dbReference>
<dbReference type="PANTHER" id="PTHR43235">
    <property type="entry name" value="GLUTAMINE AMIDOTRANSFERASE PB2B2.05-RELATED"/>
    <property type="match status" value="1"/>
</dbReference>
<gene>
    <name evidence="1" type="ORF">H9L06_06910</name>
</gene>
<dbReference type="Proteomes" id="UP000515934">
    <property type="component" value="Chromosome"/>
</dbReference>
<dbReference type="CDD" id="cd01745">
    <property type="entry name" value="GATase1_2"/>
    <property type="match status" value="1"/>
</dbReference>
<accession>A0A7G9S2G9</accession>
<keyword evidence="2" id="KW-1185">Reference proteome</keyword>
<dbReference type="InterPro" id="IPR011697">
    <property type="entry name" value="Peptidase_C26"/>
</dbReference>
<dbReference type="GO" id="GO:0005829">
    <property type="term" value="C:cytosol"/>
    <property type="evidence" value="ECO:0007669"/>
    <property type="project" value="TreeGrafter"/>
</dbReference>